<dbReference type="AlphaFoldDB" id="A0AAD5K2K1"/>
<dbReference type="Pfam" id="PF13446">
    <property type="entry name" value="RPT"/>
    <property type="match status" value="2"/>
</dbReference>
<dbReference type="InterPro" id="IPR038765">
    <property type="entry name" value="Papain-like_cys_pep_sf"/>
</dbReference>
<feature type="compositionally biased region" description="Low complexity" evidence="8">
    <location>
        <begin position="415"/>
        <end position="430"/>
    </location>
</feature>
<dbReference type="PANTHER" id="PTHR43982:SF6">
    <property type="entry name" value="UBIQUITIN CARBOXYL-TERMINAL HYDROLASE 2-RELATED"/>
    <property type="match status" value="1"/>
</dbReference>
<evidence type="ECO:0000313" key="11">
    <source>
        <dbReference type="Proteomes" id="UP001209540"/>
    </source>
</evidence>
<evidence type="ECO:0000256" key="7">
    <source>
        <dbReference type="SAM" id="Coils"/>
    </source>
</evidence>
<comment type="similarity">
    <text evidence="6">Belongs to the peptidase C19 family.</text>
</comment>
<dbReference type="EMBL" id="JAIXMP010000030">
    <property type="protein sequence ID" value="KAI9251350.1"/>
    <property type="molecule type" value="Genomic_DNA"/>
</dbReference>
<feature type="compositionally biased region" description="Low complexity" evidence="8">
    <location>
        <begin position="306"/>
        <end position="319"/>
    </location>
</feature>
<dbReference type="Proteomes" id="UP001209540">
    <property type="component" value="Unassembled WGS sequence"/>
</dbReference>
<keyword evidence="7" id="KW-0175">Coiled coil</keyword>
<comment type="catalytic activity">
    <reaction evidence="1 6">
        <text>Thiol-dependent hydrolysis of ester, thioester, amide, peptide and isopeptide bonds formed by the C-terminal Gly of ubiquitin (a 76-residue protein attached to proteins as an intracellular targeting signal).</text>
        <dbReference type="EC" id="3.4.19.12"/>
    </reaction>
</comment>
<dbReference type="InterPro" id="IPR044635">
    <property type="entry name" value="UBP14-like"/>
</dbReference>
<dbReference type="GO" id="GO:0070628">
    <property type="term" value="F:proteasome binding"/>
    <property type="evidence" value="ECO:0007669"/>
    <property type="project" value="TreeGrafter"/>
</dbReference>
<dbReference type="PANTHER" id="PTHR43982">
    <property type="entry name" value="UBIQUITIN CARBOXYL-TERMINAL HYDROLASE"/>
    <property type="match status" value="1"/>
</dbReference>
<dbReference type="Gene3D" id="3.90.70.10">
    <property type="entry name" value="Cysteine proteinases"/>
    <property type="match status" value="2"/>
</dbReference>
<dbReference type="InterPro" id="IPR018200">
    <property type="entry name" value="USP_CS"/>
</dbReference>
<gene>
    <name evidence="10" type="ORF">BDA99DRAFT_521635</name>
</gene>
<feature type="compositionally biased region" description="Basic and acidic residues" evidence="8">
    <location>
        <begin position="322"/>
        <end position="336"/>
    </location>
</feature>
<reference evidence="10" key="1">
    <citation type="journal article" date="2022" name="IScience">
        <title>Evolution of zygomycete secretomes and the origins of terrestrial fungal ecologies.</title>
        <authorList>
            <person name="Chang Y."/>
            <person name="Wang Y."/>
            <person name="Mondo S."/>
            <person name="Ahrendt S."/>
            <person name="Andreopoulos W."/>
            <person name="Barry K."/>
            <person name="Beard J."/>
            <person name="Benny G.L."/>
            <person name="Blankenship S."/>
            <person name="Bonito G."/>
            <person name="Cuomo C."/>
            <person name="Desiro A."/>
            <person name="Gervers K.A."/>
            <person name="Hundley H."/>
            <person name="Kuo A."/>
            <person name="LaButti K."/>
            <person name="Lang B.F."/>
            <person name="Lipzen A."/>
            <person name="O'Donnell K."/>
            <person name="Pangilinan J."/>
            <person name="Reynolds N."/>
            <person name="Sandor L."/>
            <person name="Smith M.E."/>
            <person name="Tsang A."/>
            <person name="Grigoriev I.V."/>
            <person name="Stajich J.E."/>
            <person name="Spatafora J.W."/>
        </authorList>
    </citation>
    <scope>NUCLEOTIDE SEQUENCE</scope>
    <source>
        <strain evidence="10">RSA 2281</strain>
    </source>
</reference>
<dbReference type="GO" id="GO:0016579">
    <property type="term" value="P:protein deubiquitination"/>
    <property type="evidence" value="ECO:0007669"/>
    <property type="project" value="InterPro"/>
</dbReference>
<keyword evidence="3 6" id="KW-0833">Ubl conjugation pathway</keyword>
<feature type="region of interest" description="Disordered" evidence="8">
    <location>
        <begin position="482"/>
        <end position="513"/>
    </location>
</feature>
<dbReference type="InterPro" id="IPR028889">
    <property type="entry name" value="USP"/>
</dbReference>
<accession>A0AAD5K2K1</accession>
<keyword evidence="11" id="KW-1185">Reference proteome</keyword>
<evidence type="ECO:0000256" key="5">
    <source>
        <dbReference type="ARBA" id="ARBA00022807"/>
    </source>
</evidence>
<evidence type="ECO:0000259" key="9">
    <source>
        <dbReference type="PROSITE" id="PS50235"/>
    </source>
</evidence>
<dbReference type="GO" id="GO:0061136">
    <property type="term" value="P:regulation of proteasomal protein catabolic process"/>
    <property type="evidence" value="ECO:0007669"/>
    <property type="project" value="TreeGrafter"/>
</dbReference>
<feature type="compositionally biased region" description="Acidic residues" evidence="8">
    <location>
        <begin position="874"/>
        <end position="889"/>
    </location>
</feature>
<evidence type="ECO:0000256" key="3">
    <source>
        <dbReference type="ARBA" id="ARBA00022786"/>
    </source>
</evidence>
<evidence type="ECO:0000256" key="2">
    <source>
        <dbReference type="ARBA" id="ARBA00022670"/>
    </source>
</evidence>
<evidence type="ECO:0000256" key="6">
    <source>
        <dbReference type="RuleBase" id="RU366025"/>
    </source>
</evidence>
<feature type="region of interest" description="Disordered" evidence="8">
    <location>
        <begin position="858"/>
        <end position="889"/>
    </location>
</feature>
<dbReference type="Pfam" id="PF00443">
    <property type="entry name" value="UCH"/>
    <property type="match status" value="2"/>
</dbReference>
<name>A0AAD5K2K1_9FUNG</name>
<feature type="domain" description="USP" evidence="9">
    <location>
        <begin position="199"/>
        <end position="851"/>
    </location>
</feature>
<evidence type="ECO:0000256" key="1">
    <source>
        <dbReference type="ARBA" id="ARBA00000707"/>
    </source>
</evidence>
<protein>
    <recommendedName>
        <fullName evidence="6">Ubiquitin carboxyl-terminal hydrolase</fullName>
        <ecNumber evidence="6">3.4.19.12</ecNumber>
    </recommendedName>
</protein>
<dbReference type="GO" id="GO:0004843">
    <property type="term" value="F:cysteine-type deubiquitinase activity"/>
    <property type="evidence" value="ECO:0007669"/>
    <property type="project" value="UniProtKB-UniRule"/>
</dbReference>
<feature type="compositionally biased region" description="Basic and acidic residues" evidence="8">
    <location>
        <begin position="398"/>
        <end position="413"/>
    </location>
</feature>
<dbReference type="PROSITE" id="PS00972">
    <property type="entry name" value="USP_1"/>
    <property type="match status" value="1"/>
</dbReference>
<keyword evidence="4 6" id="KW-0378">Hydrolase</keyword>
<dbReference type="GO" id="GO:0043161">
    <property type="term" value="P:proteasome-mediated ubiquitin-dependent protein catabolic process"/>
    <property type="evidence" value="ECO:0007669"/>
    <property type="project" value="InterPro"/>
</dbReference>
<dbReference type="PROSITE" id="PS00973">
    <property type="entry name" value="USP_2"/>
    <property type="match status" value="1"/>
</dbReference>
<evidence type="ECO:0000256" key="8">
    <source>
        <dbReference type="SAM" id="MobiDB-lite"/>
    </source>
</evidence>
<keyword evidence="5 6" id="KW-0788">Thiol protease</keyword>
<proteinExistence type="inferred from homology"/>
<dbReference type="SUPFAM" id="SSF54001">
    <property type="entry name" value="Cysteine proteinases"/>
    <property type="match status" value="1"/>
</dbReference>
<feature type="compositionally biased region" description="Basic and acidic residues" evidence="8">
    <location>
        <begin position="482"/>
        <end position="499"/>
    </location>
</feature>
<feature type="coiled-coil region" evidence="7">
    <location>
        <begin position="740"/>
        <end position="774"/>
    </location>
</feature>
<dbReference type="InterPro" id="IPR001394">
    <property type="entry name" value="Peptidase_C19_UCH"/>
</dbReference>
<dbReference type="EC" id="3.4.19.12" evidence="6"/>
<dbReference type="PROSITE" id="PS50235">
    <property type="entry name" value="USP_3"/>
    <property type="match status" value="1"/>
</dbReference>
<feature type="region of interest" description="Disordered" evidence="8">
    <location>
        <begin position="303"/>
        <end position="345"/>
    </location>
</feature>
<reference evidence="10" key="2">
    <citation type="submission" date="2023-02" db="EMBL/GenBank/DDBJ databases">
        <authorList>
            <consortium name="DOE Joint Genome Institute"/>
            <person name="Mondo S.J."/>
            <person name="Chang Y."/>
            <person name="Wang Y."/>
            <person name="Ahrendt S."/>
            <person name="Andreopoulos W."/>
            <person name="Barry K."/>
            <person name="Beard J."/>
            <person name="Benny G.L."/>
            <person name="Blankenship S."/>
            <person name="Bonito G."/>
            <person name="Cuomo C."/>
            <person name="Desiro A."/>
            <person name="Gervers K.A."/>
            <person name="Hundley H."/>
            <person name="Kuo A."/>
            <person name="LaButti K."/>
            <person name="Lang B.F."/>
            <person name="Lipzen A."/>
            <person name="O'Donnell K."/>
            <person name="Pangilinan J."/>
            <person name="Reynolds N."/>
            <person name="Sandor L."/>
            <person name="Smith M.W."/>
            <person name="Tsang A."/>
            <person name="Grigoriev I.V."/>
            <person name="Stajich J.E."/>
            <person name="Spatafora J.W."/>
        </authorList>
    </citation>
    <scope>NUCLEOTIDE SEQUENCE</scope>
    <source>
        <strain evidence="10">RSA 2281</strain>
    </source>
</reference>
<keyword evidence="2 6" id="KW-0645">Protease</keyword>
<feature type="region of interest" description="Disordered" evidence="8">
    <location>
        <begin position="398"/>
        <end position="445"/>
    </location>
</feature>
<comment type="caution">
    <text evidence="10">The sequence shown here is derived from an EMBL/GenBank/DDBJ whole genome shotgun (WGS) entry which is preliminary data.</text>
</comment>
<dbReference type="InterPro" id="IPR025305">
    <property type="entry name" value="UCH_repeat_domain"/>
</dbReference>
<sequence length="889" mass="101302">MCYELRQEVPAVAGNSQFNDAISSVWPAHVRSLLGVNHFLEPDYSSATNNYSPKLIAAYHILGTEPGVSDDLVIWLYRKTIEEQPILAGMAMDALVTLAESQKASETLMTEVAIERSQGRLGDQEIMDAYTYFGVKEEDAVDDSLLVGLYEVKMSDEPNDQATHRLKLGIIAESRNSKTLNDILRDPKAAKLPLNDTPVGLNNIGNTCYLNSLLQYYFTLTSFRRTILHIDDYVENEDEPEWTPKKIGGIEVDQKEVRRAKKFVFLLKDLFQHLESASQRAISPEYDLAYMALLNGRSLDSDDVNSKGNNAEASSSSSNIPPKHEEASLEQKERDQGTVQTEDQDVKMTDRVEEIEHVVTKSGQQQSTTTPVKEEDTKMMEGDEEQIPMVPAKDNIEEQGEKKVKMEESKVDHISTSSTTATGTLVPTTTESKNEESAQVPDNDNINEAVKVDMKALPPPPVSPPEVIDELPPAYEDIVMEDKKPSVSDEKKPLPDKPLPDIPPALPPRDPRPSAANMMFGKQQDVTECMGNVMYLVEAAVKPLEKKENGEQIRDIVRDLFYGKARQILTYEDTETAKQVRKVQEEDFSHVIVDAAEGKDLYDGLDEYFFADRVEDFHAGRGAMREVTVSSFPPIFQIQVQRVQFDRTTVNVYKSNAFVQFEKMIYLDRYCENNFEQLAERRIQVSSWRKELESNQEVIRKLTDTKTYPVPVPDLLEAAASILEEQHGQQSQENMDEEEIIKFKDALNLLRENEKEAREKIQSSQDHIQELHQKIRSQYDDMKQVAYRLHAVFIHQGQANYGHYWIYIYNHQQEQWWKYNDSRVTKVEESEIFQNTTGSTANPYFLVYIKDSQANELVQISEEPNNKEEASSINEEEQQQSPTVDEEMS</sequence>
<evidence type="ECO:0000256" key="4">
    <source>
        <dbReference type="ARBA" id="ARBA00022801"/>
    </source>
</evidence>
<evidence type="ECO:0000313" key="10">
    <source>
        <dbReference type="EMBL" id="KAI9251350.1"/>
    </source>
</evidence>
<organism evidence="10 11">
    <name type="scientific">Phascolomyces articulosus</name>
    <dbReference type="NCBI Taxonomy" id="60185"/>
    <lineage>
        <taxon>Eukaryota</taxon>
        <taxon>Fungi</taxon>
        <taxon>Fungi incertae sedis</taxon>
        <taxon>Mucoromycota</taxon>
        <taxon>Mucoromycotina</taxon>
        <taxon>Mucoromycetes</taxon>
        <taxon>Mucorales</taxon>
        <taxon>Lichtheimiaceae</taxon>
        <taxon>Phascolomyces</taxon>
    </lineage>
</organism>